<dbReference type="PRINTS" id="PR00081">
    <property type="entry name" value="GDHRDH"/>
</dbReference>
<evidence type="ECO:0000313" key="2">
    <source>
        <dbReference type="EMBL" id="GAA2102936.1"/>
    </source>
</evidence>
<dbReference type="RefSeq" id="WP_344337740.1">
    <property type="nucleotide sequence ID" value="NZ_BAAAPZ010000017.1"/>
</dbReference>
<comment type="similarity">
    <text evidence="1">Belongs to the short-chain dehydrogenases/reductases (SDR) family.</text>
</comment>
<sequence length="299" mass="30557">MTAADAGGRAAGSAAYAHSLVLVTGGARGIGRHLAEGFVRAGYPVLLTARGEESAQRAAGEIAAAAGAGASAPVLSPRVRGTALDQTDPASVAALAETVEALGREWDAPLCVLVNNAGIVEKAEGPVWEIDAEDMAAVLETNLVGAFRVTRALLPGLLATAESSGAPVRIIDLNSGSGAQGTSAHAAYSASKAGLFRLAQSLVDYGHERGLRVFEMAPGVIESDMTKSMPMHDHRTAADWTDPADVVELALTLASGELDAWTGRFVRAGRDTPAALREAASGLIPGDLSDGTRVLTVPM</sequence>
<dbReference type="CDD" id="cd05233">
    <property type="entry name" value="SDR_c"/>
    <property type="match status" value="1"/>
</dbReference>
<dbReference type="PANTHER" id="PTHR42760">
    <property type="entry name" value="SHORT-CHAIN DEHYDROGENASES/REDUCTASES FAMILY MEMBER"/>
    <property type="match status" value="1"/>
</dbReference>
<proteinExistence type="inferred from homology"/>
<keyword evidence="3" id="KW-1185">Reference proteome</keyword>
<dbReference type="Pfam" id="PF00106">
    <property type="entry name" value="adh_short"/>
    <property type="match status" value="1"/>
</dbReference>
<dbReference type="EMBL" id="BAAAPZ010000017">
    <property type="protein sequence ID" value="GAA2102936.1"/>
    <property type="molecule type" value="Genomic_DNA"/>
</dbReference>
<dbReference type="InterPro" id="IPR002347">
    <property type="entry name" value="SDR_fam"/>
</dbReference>
<dbReference type="SUPFAM" id="SSF51735">
    <property type="entry name" value="NAD(P)-binding Rossmann-fold domains"/>
    <property type="match status" value="1"/>
</dbReference>
<evidence type="ECO:0000256" key="1">
    <source>
        <dbReference type="ARBA" id="ARBA00006484"/>
    </source>
</evidence>
<name>A0ABN2X2E0_9MICO</name>
<gene>
    <name evidence="2" type="primary">fabG_3</name>
    <name evidence="2" type="ORF">GCM10009823_26550</name>
</gene>
<protein>
    <submittedName>
        <fullName evidence="2">3-oxoacyl-ACP reductase FabG</fullName>
    </submittedName>
</protein>
<comment type="caution">
    <text evidence="2">The sequence shown here is derived from an EMBL/GenBank/DDBJ whole genome shotgun (WGS) entry which is preliminary data.</text>
</comment>
<dbReference type="Proteomes" id="UP001500984">
    <property type="component" value="Unassembled WGS sequence"/>
</dbReference>
<dbReference type="InterPro" id="IPR036291">
    <property type="entry name" value="NAD(P)-bd_dom_sf"/>
</dbReference>
<accession>A0ABN2X2E0</accession>
<reference evidence="2 3" key="1">
    <citation type="journal article" date="2019" name="Int. J. Syst. Evol. Microbiol.">
        <title>The Global Catalogue of Microorganisms (GCM) 10K type strain sequencing project: providing services to taxonomists for standard genome sequencing and annotation.</title>
        <authorList>
            <consortium name="The Broad Institute Genomics Platform"/>
            <consortium name="The Broad Institute Genome Sequencing Center for Infectious Disease"/>
            <person name="Wu L."/>
            <person name="Ma J."/>
        </authorList>
    </citation>
    <scope>NUCLEOTIDE SEQUENCE [LARGE SCALE GENOMIC DNA]</scope>
    <source>
        <strain evidence="2 3">JCM 15900</strain>
    </source>
</reference>
<organism evidence="2 3">
    <name type="scientific">Brevibacterium salitolerans</name>
    <dbReference type="NCBI Taxonomy" id="1403566"/>
    <lineage>
        <taxon>Bacteria</taxon>
        <taxon>Bacillati</taxon>
        <taxon>Actinomycetota</taxon>
        <taxon>Actinomycetes</taxon>
        <taxon>Micrococcales</taxon>
        <taxon>Brevibacteriaceae</taxon>
        <taxon>Brevibacterium</taxon>
    </lineage>
</organism>
<evidence type="ECO:0000313" key="3">
    <source>
        <dbReference type="Proteomes" id="UP001500984"/>
    </source>
</evidence>
<dbReference type="Gene3D" id="3.40.50.720">
    <property type="entry name" value="NAD(P)-binding Rossmann-like Domain"/>
    <property type="match status" value="1"/>
</dbReference>